<accession>A0A559LNW0</accession>
<comment type="caution">
    <text evidence="1">The sequence shown here is derived from an EMBL/GenBank/DDBJ whole genome shotgun (WGS) entry which is preliminary data.</text>
</comment>
<gene>
    <name evidence="1" type="ORF">Focb16_v006382</name>
</gene>
<evidence type="ECO:0008006" key="3">
    <source>
        <dbReference type="Google" id="ProtNLM"/>
    </source>
</evidence>
<name>A0A559LNW0_FUSOC</name>
<dbReference type="EMBL" id="SRMI01000002">
    <property type="protein sequence ID" value="TVY76582.1"/>
    <property type="molecule type" value="Genomic_DNA"/>
</dbReference>
<evidence type="ECO:0000313" key="1">
    <source>
        <dbReference type="EMBL" id="TVY76582.1"/>
    </source>
</evidence>
<organism evidence="1 2">
    <name type="scientific">Fusarium oxysporum f. sp. cubense</name>
    <dbReference type="NCBI Taxonomy" id="61366"/>
    <lineage>
        <taxon>Eukaryota</taxon>
        <taxon>Fungi</taxon>
        <taxon>Dikarya</taxon>
        <taxon>Ascomycota</taxon>
        <taxon>Pezizomycotina</taxon>
        <taxon>Sordariomycetes</taxon>
        <taxon>Hypocreomycetidae</taxon>
        <taxon>Hypocreales</taxon>
        <taxon>Nectriaceae</taxon>
        <taxon>Fusarium</taxon>
        <taxon>Fusarium oxysporum species complex</taxon>
    </lineage>
</organism>
<sequence>MKFDVNRDVLSLMMGKLGLPGADNFGRESNQRRSLLLDTVMQCRPRASSCKLLQLPAEILADIVDLLSDDRTSLESLALVNSDCQQLARCCQFAEVNFDYSLQAKQLASQLVEDKSSQLSKPGIGACIRRVTFASHPHHVAHTHRELYESFYGDDAQSFAVEQRQVLSDEAREEYVVARAAAVVAISSLPNLETLSWRDQFSLDKSFFERITRCSAQHIDLNRPAIDDAWSLTPPLTPWTWPLRSLKLDVSMALDKRNEIEKKGATGTHHMTSFFSTLFHLCSPTLESLAWTYIDLARDGGVLVSIGESVVSFPRLRYLRLQIVELDSVAISSFLAAPLKSLDLDERVLKNPSTFDCEPLRDLEDLIVSHPPRKASACRRIAKFISQHMGLRRLYLHETSLALGGIPYLDEVILPTLISSDFGNLRSLYLAWGEAQIPEKSLRRIGRLVSLEQLSLSAGKSYGLQHHWLVDHDKLRHHLSPLQGLTNLALVCDTYPVPVPGLPSGFYYEFRIPGPEAREDAKARPELDVDEDTGEWVDMMQIWERVHRNRMLDQAEQYAAVFPKLEWMFCGQRPMGFIKTPEGQCELRRAVPLTQGRDECRTYRQAMFRGSNWMGSDFTVTKN</sequence>
<dbReference type="Gene3D" id="3.80.10.10">
    <property type="entry name" value="Ribonuclease Inhibitor"/>
    <property type="match status" value="1"/>
</dbReference>
<evidence type="ECO:0000313" key="2">
    <source>
        <dbReference type="Proteomes" id="UP000320707"/>
    </source>
</evidence>
<proteinExistence type="predicted"/>
<reference evidence="1 2" key="1">
    <citation type="journal article" date="2019" name="Microbiol. Resour. Announc.">
        <title>High-quality draft genome sequence of Fusarium oxysporum f. sp. cubense strain 160527, a causal agent of Panama disease.</title>
        <authorList>
            <person name="Asai S."/>
            <person name="Ayukawa Y."/>
            <person name="Gan P."/>
            <person name="Masuda S."/>
            <person name="Komatsu K."/>
            <person name="Shirasu K."/>
            <person name="Arie T."/>
        </authorList>
    </citation>
    <scope>NUCLEOTIDE SEQUENCE [LARGE SCALE GENOMIC DNA]</scope>
    <source>
        <strain evidence="1 2">160527</strain>
    </source>
</reference>
<dbReference type="Proteomes" id="UP000320707">
    <property type="component" value="Unassembled WGS sequence"/>
</dbReference>
<dbReference type="SUPFAM" id="SSF52047">
    <property type="entry name" value="RNI-like"/>
    <property type="match status" value="1"/>
</dbReference>
<dbReference type="AlphaFoldDB" id="A0A559LNW0"/>
<protein>
    <recommendedName>
        <fullName evidence="3">F-box domain-containing protein</fullName>
    </recommendedName>
</protein>
<dbReference type="InterPro" id="IPR032675">
    <property type="entry name" value="LRR_dom_sf"/>
</dbReference>